<accession>A0A9D1HIJ0</accession>
<sequence>MKLHDIVAISGLSAKAPWHFMDVSGGYQSAYCQFISQAELEDWLAGSRRAADQYSAVELGIYLPDVYASELYYQEERGNSISTHSYMRMIHDLVEIDIENYDLLFAAFLVLHEYGHWLHFRRCHKSSLDYVVWLNRQLAPVENQREVLDMIPDSEPAKEALVAEHITAYNAMPQELSANKYALKHLAALYNKLLKKVQ</sequence>
<dbReference type="AlphaFoldDB" id="A0A9D1HIJ0"/>
<reference evidence="1" key="2">
    <citation type="journal article" date="2021" name="PeerJ">
        <title>Extensive microbial diversity within the chicken gut microbiome revealed by metagenomics and culture.</title>
        <authorList>
            <person name="Gilroy R."/>
            <person name="Ravi A."/>
            <person name="Getino M."/>
            <person name="Pursley I."/>
            <person name="Horton D.L."/>
            <person name="Alikhan N.F."/>
            <person name="Baker D."/>
            <person name="Gharbi K."/>
            <person name="Hall N."/>
            <person name="Watson M."/>
            <person name="Adriaenssens E.M."/>
            <person name="Foster-Nyarko E."/>
            <person name="Jarju S."/>
            <person name="Secka A."/>
            <person name="Antonio M."/>
            <person name="Oren A."/>
            <person name="Chaudhuri R.R."/>
            <person name="La Ragione R."/>
            <person name="Hildebrand F."/>
            <person name="Pallen M.J."/>
        </authorList>
    </citation>
    <scope>NUCLEOTIDE SEQUENCE</scope>
    <source>
        <strain evidence="1">2830</strain>
    </source>
</reference>
<evidence type="ECO:0000313" key="1">
    <source>
        <dbReference type="EMBL" id="HIU09924.1"/>
    </source>
</evidence>
<dbReference type="EMBL" id="DVMH01000009">
    <property type="protein sequence ID" value="HIU09924.1"/>
    <property type="molecule type" value="Genomic_DNA"/>
</dbReference>
<organism evidence="1 2">
    <name type="scientific">Candidatus Avidehalobacter gallistercoris</name>
    <dbReference type="NCBI Taxonomy" id="2840694"/>
    <lineage>
        <taxon>Bacteria</taxon>
        <taxon>Bacillati</taxon>
        <taxon>Bacillota</taxon>
        <taxon>Clostridia</taxon>
        <taxon>Eubacteriales</taxon>
        <taxon>Peptococcaceae</taxon>
        <taxon>Peptococcaceae incertae sedis</taxon>
        <taxon>Candidatus Avidehalobacter</taxon>
    </lineage>
</organism>
<comment type="caution">
    <text evidence="1">The sequence shown here is derived from an EMBL/GenBank/DDBJ whole genome shotgun (WGS) entry which is preliminary data.</text>
</comment>
<reference evidence="1" key="1">
    <citation type="submission" date="2020-10" db="EMBL/GenBank/DDBJ databases">
        <authorList>
            <person name="Gilroy R."/>
        </authorList>
    </citation>
    <scope>NUCLEOTIDE SEQUENCE</scope>
    <source>
        <strain evidence="1">2830</strain>
    </source>
</reference>
<proteinExistence type="predicted"/>
<protein>
    <submittedName>
        <fullName evidence="1">Uncharacterized protein</fullName>
    </submittedName>
</protein>
<gene>
    <name evidence="1" type="ORF">IAB00_01505</name>
</gene>
<dbReference type="Proteomes" id="UP000824124">
    <property type="component" value="Unassembled WGS sequence"/>
</dbReference>
<evidence type="ECO:0000313" key="2">
    <source>
        <dbReference type="Proteomes" id="UP000824124"/>
    </source>
</evidence>
<name>A0A9D1HIJ0_9FIRM</name>